<dbReference type="AlphaFoldDB" id="A0A9P5I0N6"/>
<dbReference type="RefSeq" id="XP_038727724.1">
    <property type="nucleotide sequence ID" value="XM_038881334.1"/>
</dbReference>
<gene>
    <name evidence="1" type="ORF">EAE97_010819</name>
</gene>
<organism evidence="1 2">
    <name type="scientific">Botrytis byssoidea</name>
    <dbReference type="NCBI Taxonomy" id="139641"/>
    <lineage>
        <taxon>Eukaryota</taxon>
        <taxon>Fungi</taxon>
        <taxon>Dikarya</taxon>
        <taxon>Ascomycota</taxon>
        <taxon>Pezizomycotina</taxon>
        <taxon>Leotiomycetes</taxon>
        <taxon>Helotiales</taxon>
        <taxon>Sclerotiniaceae</taxon>
        <taxon>Botrytis</taxon>
    </lineage>
</organism>
<name>A0A9P5I0N6_9HELO</name>
<evidence type="ECO:0000313" key="2">
    <source>
        <dbReference type="Proteomes" id="UP000710849"/>
    </source>
</evidence>
<comment type="caution">
    <text evidence="1">The sequence shown here is derived from an EMBL/GenBank/DDBJ whole genome shotgun (WGS) entry which is preliminary data.</text>
</comment>
<dbReference type="EMBL" id="RCSW01000031">
    <property type="protein sequence ID" value="KAF7923381.1"/>
    <property type="molecule type" value="Genomic_DNA"/>
</dbReference>
<reference evidence="1 2" key="1">
    <citation type="journal article" date="2020" name="Genome Biol. Evol.">
        <title>Comparative genomics of Sclerotiniaceae.</title>
        <authorList>
            <person name="Valero Jimenez C.A."/>
            <person name="Steentjes M."/>
            <person name="Scholten O.E."/>
            <person name="Van Kan J.A.L."/>
        </authorList>
    </citation>
    <scope>NUCLEOTIDE SEQUENCE [LARGE SCALE GENOMIC DNA]</scope>
    <source>
        <strain evidence="1 2">MUCL 94</strain>
    </source>
</reference>
<protein>
    <submittedName>
        <fullName evidence="1">Uncharacterized protein</fullName>
    </submittedName>
</protein>
<accession>A0A9P5I0N6</accession>
<keyword evidence="2" id="KW-1185">Reference proteome</keyword>
<dbReference type="GeneID" id="62154407"/>
<proteinExistence type="predicted"/>
<evidence type="ECO:0000313" key="1">
    <source>
        <dbReference type="EMBL" id="KAF7923381.1"/>
    </source>
</evidence>
<dbReference type="Proteomes" id="UP000710849">
    <property type="component" value="Unassembled WGS sequence"/>
</dbReference>
<sequence length="71" mass="8156">MSSWTDELVLTLTTRIPELFFKGRSSQERLQRQNRDEDVCFNPCDRGNEMVKIVKPSFGIDCLLIAHVALS</sequence>